<dbReference type="GO" id="GO:0006950">
    <property type="term" value="P:response to stress"/>
    <property type="evidence" value="ECO:0007669"/>
    <property type="project" value="UniProtKB-ARBA"/>
</dbReference>
<dbReference type="Pfam" id="PF00875">
    <property type="entry name" value="DNA_photolyase"/>
    <property type="match status" value="1"/>
</dbReference>
<feature type="domain" description="Photolyase/cryptochrome alpha/beta" evidence="5">
    <location>
        <begin position="3"/>
        <end position="133"/>
    </location>
</feature>
<keyword evidence="2" id="KW-0285">Flavoprotein</keyword>
<dbReference type="Gene3D" id="1.10.579.10">
    <property type="entry name" value="DNA Cyclobutane Dipyrimidine Photolyase, subunit A, domain 3"/>
    <property type="match status" value="1"/>
</dbReference>
<dbReference type="GO" id="GO:0003904">
    <property type="term" value="F:deoxyribodipyrimidine photo-lyase activity"/>
    <property type="evidence" value="ECO:0007669"/>
    <property type="project" value="TreeGrafter"/>
</dbReference>
<reference evidence="6" key="1">
    <citation type="journal article" date="2017" name="Science">
        <title>Giant viruses with an expanded complement of translation system components.</title>
        <authorList>
            <person name="Schulz F."/>
            <person name="Yutin N."/>
            <person name="Ivanova N.N."/>
            <person name="Ortega D.R."/>
            <person name="Lee T.K."/>
            <person name="Vierheilig J."/>
            <person name="Daims H."/>
            <person name="Horn M."/>
            <person name="Wagner M."/>
            <person name="Jensen G.J."/>
            <person name="Kyrpides N.C."/>
            <person name="Koonin E.V."/>
            <person name="Woyke T."/>
        </authorList>
    </citation>
    <scope>NUCLEOTIDE SEQUENCE</scope>
    <source>
        <strain evidence="6">CTV1</strain>
    </source>
</reference>
<dbReference type="InterPro" id="IPR002081">
    <property type="entry name" value="Cryptochrome/DNA_photolyase_1"/>
</dbReference>
<dbReference type="SUPFAM" id="SSF48173">
    <property type="entry name" value="Cryptochrome/photolyase FAD-binding domain"/>
    <property type="match status" value="1"/>
</dbReference>
<dbReference type="SUPFAM" id="SSF52425">
    <property type="entry name" value="Cryptochrome/photolyase, N-terminal domain"/>
    <property type="match status" value="1"/>
</dbReference>
<dbReference type="PROSITE" id="PS00394">
    <property type="entry name" value="DNA_PHOTOLYASES_1_1"/>
    <property type="match status" value="1"/>
</dbReference>
<dbReference type="InterPro" id="IPR014729">
    <property type="entry name" value="Rossmann-like_a/b/a_fold"/>
</dbReference>
<dbReference type="PROSITE" id="PS51645">
    <property type="entry name" value="PHR_CRY_ALPHA_BETA"/>
    <property type="match status" value="1"/>
</dbReference>
<gene>
    <name evidence="6" type="ORF">Catovirus_1_279</name>
</gene>
<name>A0A1V0S949_9VIRU</name>
<dbReference type="InterPro" id="IPR036155">
    <property type="entry name" value="Crypto/Photolyase_N_sf"/>
</dbReference>
<evidence type="ECO:0000259" key="5">
    <source>
        <dbReference type="PROSITE" id="PS51645"/>
    </source>
</evidence>
<dbReference type="GO" id="GO:0006139">
    <property type="term" value="P:nucleobase-containing compound metabolic process"/>
    <property type="evidence" value="ECO:0007669"/>
    <property type="project" value="UniProtKB-ARBA"/>
</dbReference>
<dbReference type="InterPro" id="IPR036134">
    <property type="entry name" value="Crypto/Photolyase_FAD-like_sf"/>
</dbReference>
<evidence type="ECO:0000256" key="1">
    <source>
        <dbReference type="ARBA" id="ARBA00001974"/>
    </source>
</evidence>
<accession>A0A1V0S949</accession>
<evidence type="ECO:0000256" key="4">
    <source>
        <dbReference type="ARBA" id="ARBA00022991"/>
    </source>
</evidence>
<dbReference type="PANTHER" id="PTHR11455">
    <property type="entry name" value="CRYPTOCHROME"/>
    <property type="match status" value="1"/>
</dbReference>
<evidence type="ECO:0000313" key="6">
    <source>
        <dbReference type="EMBL" id="ARF08229.1"/>
    </source>
</evidence>
<dbReference type="GO" id="GO:0003677">
    <property type="term" value="F:DNA binding"/>
    <property type="evidence" value="ECO:0007669"/>
    <property type="project" value="TreeGrafter"/>
</dbReference>
<dbReference type="PANTHER" id="PTHR11455:SF9">
    <property type="entry name" value="CRYPTOCHROME CIRCADIAN CLOCK 5 ISOFORM X1"/>
    <property type="match status" value="1"/>
</dbReference>
<dbReference type="PRINTS" id="PR00147">
    <property type="entry name" value="DNAPHOTLYASE"/>
</dbReference>
<keyword evidence="3" id="KW-0274">FAD</keyword>
<dbReference type="Gene3D" id="1.25.40.80">
    <property type="match status" value="1"/>
</dbReference>
<dbReference type="InterPro" id="IPR018394">
    <property type="entry name" value="DNA_photolyase_1_CS_C"/>
</dbReference>
<comment type="cofactor">
    <cofactor evidence="1">
        <name>FAD</name>
        <dbReference type="ChEBI" id="CHEBI:57692"/>
    </cofactor>
</comment>
<evidence type="ECO:0000256" key="2">
    <source>
        <dbReference type="ARBA" id="ARBA00022630"/>
    </source>
</evidence>
<organism evidence="6">
    <name type="scientific">Catovirus CTV1</name>
    <dbReference type="NCBI Taxonomy" id="1977631"/>
    <lineage>
        <taxon>Viruses</taxon>
        <taxon>Varidnaviria</taxon>
        <taxon>Bamfordvirae</taxon>
        <taxon>Nucleocytoviricota</taxon>
        <taxon>Megaviricetes</taxon>
        <taxon>Imitervirales</taxon>
        <taxon>Mimiviridae</taxon>
        <taxon>Klosneuvirinae</taxon>
        <taxon>Catovirus</taxon>
    </lineage>
</organism>
<dbReference type="Gene3D" id="3.40.50.620">
    <property type="entry name" value="HUPs"/>
    <property type="match status" value="1"/>
</dbReference>
<keyword evidence="6" id="KW-0456">Lyase</keyword>
<dbReference type="InterPro" id="IPR005101">
    <property type="entry name" value="Cryptochr/Photolyase_FAD-bd"/>
</dbReference>
<evidence type="ECO:0000256" key="3">
    <source>
        <dbReference type="ARBA" id="ARBA00022827"/>
    </source>
</evidence>
<proteinExistence type="predicted"/>
<protein>
    <submittedName>
        <fullName evidence="6">Deoxyribodipyrimidine photolyase</fullName>
    </submittedName>
</protein>
<dbReference type="GO" id="GO:0071949">
    <property type="term" value="F:FAD binding"/>
    <property type="evidence" value="ECO:0007669"/>
    <property type="project" value="TreeGrafter"/>
</dbReference>
<dbReference type="InterPro" id="IPR006050">
    <property type="entry name" value="DNA_photolyase_N"/>
</dbReference>
<sequence>MYNHSIFIFRRDLRLYDNTGLIKALTSSRTVIPIFILTPEQLLDNPYKSDNCVQFMMESLDDLDSQLCEHKSRLYLFFGKPSQVIEDLITNMPIDAVFVNMDYTPYSTKRDNEIEKKCLDKNIKFHSYEDITLNPIGSIKTTNDKAYTKFTPFFNKASETKIPLPAKNDHTNYIKHNIKIKNEFKKDKHNLYVYNENIAQNGGRTFGLEILKNIGDFKNYNKDRNILNINTTRLSAYNKFGCVSIREVYHSVKKNIGLKSEIIRQLYWRDFYYNLLFFYPKTLSKHEPINLKYNNIQWNDNKLLKKWQLGQTGFPVVDACMRELNTTGYMHNRGRLIVSSFLIKTLHINWTHGEAYFSKNLIDYDPAQNVGNWQWVFYTIDGSGYTRIFNPWRQSIKFDKDCQYIKKWVPELKDVNNSDIHKWNEKYVNYKINYPKPIVDYEKEKNKTLKIYGKIRKSKKKD</sequence>
<dbReference type="EMBL" id="KY684083">
    <property type="protein sequence ID" value="ARF08229.1"/>
    <property type="molecule type" value="Genomic_DNA"/>
</dbReference>
<dbReference type="Pfam" id="PF03441">
    <property type="entry name" value="FAD_binding_7"/>
    <property type="match status" value="1"/>
</dbReference>
<keyword evidence="4" id="KW-0157">Chromophore</keyword>